<feature type="compositionally biased region" description="Low complexity" evidence="1">
    <location>
        <begin position="34"/>
        <end position="48"/>
    </location>
</feature>
<dbReference type="AlphaFoldDB" id="J0PA81"/>
<sequence length="88" mass="9880">MAEGWKAGPPKAADQRLLKRSEKACRAEQTCELRQSPTQGRRPQGQPQKNKKLFNRQLDRKNAALGLVLSDLDLAMMGGHHFLENIEA</sequence>
<feature type="region of interest" description="Disordered" evidence="1">
    <location>
        <begin position="28"/>
        <end position="56"/>
    </location>
</feature>
<evidence type="ECO:0000313" key="2">
    <source>
        <dbReference type="EMBL" id="EJF54512.1"/>
    </source>
</evidence>
<proteinExistence type="predicted"/>
<accession>J0PA81</accession>
<dbReference type="HOGENOM" id="CLU_2467234_0_0_10"/>
<reference evidence="3" key="1">
    <citation type="journal article" date="2012" name="Stand. Genomic Sci.">
        <title>Permanent draft genome sequence of the gliding predator Saprospira grandis strain Sa g1 (= HR1).</title>
        <authorList>
            <person name="Mavromatis K."/>
            <person name="Chertkov O."/>
            <person name="Lapidus A."/>
            <person name="Nolan M."/>
            <person name="Lucas S."/>
            <person name="Tice H."/>
            <person name="Del Rio T.G."/>
            <person name="Cheng J.F."/>
            <person name="Han C."/>
            <person name="Tapia R."/>
            <person name="Bruce D."/>
            <person name="Goodwin L.A."/>
            <person name="Pitluck S."/>
            <person name="Huntemann M."/>
            <person name="Liolios K."/>
            <person name="Pagani I."/>
            <person name="Ivanova N."/>
            <person name="Mikhailova N."/>
            <person name="Pati A."/>
            <person name="Chen A."/>
            <person name="Palaniappan K."/>
            <person name="Land M."/>
            <person name="Brambilla E.M."/>
            <person name="Rohde M."/>
            <person name="Spring S."/>
            <person name="Goker M."/>
            <person name="Detter J.C."/>
            <person name="Bristow J."/>
            <person name="Eisen J.A."/>
            <person name="Markowitz V."/>
            <person name="Hugenholtz P."/>
            <person name="Kyrpides N.C."/>
            <person name="Klenk H.P."/>
            <person name="Woyke T."/>
        </authorList>
    </citation>
    <scope>NUCLEOTIDE SEQUENCE [LARGE SCALE GENOMIC DNA]</scope>
    <source>
        <strain evidence="3">DSM 2844</strain>
    </source>
</reference>
<evidence type="ECO:0000256" key="1">
    <source>
        <dbReference type="SAM" id="MobiDB-lite"/>
    </source>
</evidence>
<dbReference type="Proteomes" id="UP000005113">
    <property type="component" value="Unassembled WGS sequence"/>
</dbReference>
<dbReference type="EMBL" id="JH719942">
    <property type="protein sequence ID" value="EJF54512.1"/>
    <property type="molecule type" value="Genomic_DNA"/>
</dbReference>
<protein>
    <submittedName>
        <fullName evidence="2">Uncharacterized protein</fullName>
    </submittedName>
</protein>
<organism evidence="2 3">
    <name type="scientific">Saprospira grandis DSM 2844</name>
    <dbReference type="NCBI Taxonomy" id="694433"/>
    <lineage>
        <taxon>Bacteria</taxon>
        <taxon>Pseudomonadati</taxon>
        <taxon>Bacteroidota</taxon>
        <taxon>Saprospiria</taxon>
        <taxon>Saprospirales</taxon>
        <taxon>Saprospiraceae</taxon>
        <taxon>Saprospira</taxon>
    </lineage>
</organism>
<evidence type="ECO:0000313" key="3">
    <source>
        <dbReference type="Proteomes" id="UP000005113"/>
    </source>
</evidence>
<name>J0PA81_9BACT</name>
<gene>
    <name evidence="2" type="ORF">SapgrDRAFT_2858</name>
</gene>